<dbReference type="PANTHER" id="PTHR43312">
    <property type="entry name" value="D-THREO-ALDOSE 1-DEHYDROGENASE"/>
    <property type="match status" value="1"/>
</dbReference>
<dbReference type="EMBL" id="JABAIL010000003">
    <property type="protein sequence ID" value="NLR91634.1"/>
    <property type="molecule type" value="Genomic_DNA"/>
</dbReference>
<gene>
    <name evidence="2" type="ORF">HGP29_10480</name>
</gene>
<dbReference type="AlphaFoldDB" id="A0A7X8SJZ8"/>
<comment type="caution">
    <text evidence="2">The sequence shown here is derived from an EMBL/GenBank/DDBJ whole genome shotgun (WGS) entry which is preliminary data.</text>
</comment>
<protein>
    <submittedName>
        <fullName evidence="2">Aldo/keto reductase</fullName>
    </submittedName>
</protein>
<sequence>MKKFIGLGTAAIGRPQYINVRQENVKDISLEEFKARGIKVLQEAYDQGIRYFDTAPGYGLAEKLVLEWSTLKGYKDIEIASKWGYTYTANFDPNATTHEEKEHSLNKLNEQWAFTQKLLPTLSTYQIHSATFESGILNNTEVLDRLGELKEKHNLKIGLTSSGENQTQILRNALEIKRNGKQLFDAFQVTFNILDQSIIELKDVLKDKRIIVKEALANGRLFRNENYPQYSKLYNVLEGLAKKYNVGVDAIALRYVIDCLKPFKVLSGASEQKHISDNLKAESFQLDPSELELLTSFYISPEEYWNERKKLGWN</sequence>
<reference evidence="2 3" key="1">
    <citation type="submission" date="2020-04" db="EMBL/GenBank/DDBJ databases">
        <title>Flammeovirga sp. SR4, a novel species isolated from seawater.</title>
        <authorList>
            <person name="Wang X."/>
        </authorList>
    </citation>
    <scope>NUCLEOTIDE SEQUENCE [LARGE SCALE GENOMIC DNA]</scope>
    <source>
        <strain evidence="2 3">SR4</strain>
    </source>
</reference>
<dbReference type="PANTHER" id="PTHR43312:SF1">
    <property type="entry name" value="NADP-DEPENDENT OXIDOREDUCTASE DOMAIN-CONTAINING PROTEIN"/>
    <property type="match status" value="1"/>
</dbReference>
<dbReference type="InterPro" id="IPR036812">
    <property type="entry name" value="NAD(P)_OxRdtase_dom_sf"/>
</dbReference>
<evidence type="ECO:0000259" key="1">
    <source>
        <dbReference type="Pfam" id="PF00248"/>
    </source>
</evidence>
<dbReference type="Gene3D" id="3.20.20.100">
    <property type="entry name" value="NADP-dependent oxidoreductase domain"/>
    <property type="match status" value="1"/>
</dbReference>
<keyword evidence="3" id="KW-1185">Reference proteome</keyword>
<accession>A0A7X8SJZ8</accession>
<proteinExistence type="predicted"/>
<dbReference type="Proteomes" id="UP000585050">
    <property type="component" value="Unassembled WGS sequence"/>
</dbReference>
<dbReference type="RefSeq" id="WP_168882350.1">
    <property type="nucleotide sequence ID" value="NZ_JABAIL010000003.1"/>
</dbReference>
<dbReference type="Pfam" id="PF00248">
    <property type="entry name" value="Aldo_ket_red"/>
    <property type="match status" value="1"/>
</dbReference>
<organism evidence="2 3">
    <name type="scientific">Flammeovirga agarivorans</name>
    <dbReference type="NCBI Taxonomy" id="2726742"/>
    <lineage>
        <taxon>Bacteria</taxon>
        <taxon>Pseudomonadati</taxon>
        <taxon>Bacteroidota</taxon>
        <taxon>Cytophagia</taxon>
        <taxon>Cytophagales</taxon>
        <taxon>Flammeovirgaceae</taxon>
        <taxon>Flammeovirga</taxon>
    </lineage>
</organism>
<evidence type="ECO:0000313" key="3">
    <source>
        <dbReference type="Proteomes" id="UP000585050"/>
    </source>
</evidence>
<feature type="domain" description="NADP-dependent oxidoreductase" evidence="1">
    <location>
        <begin position="5"/>
        <end position="297"/>
    </location>
</feature>
<dbReference type="InterPro" id="IPR053135">
    <property type="entry name" value="AKR2_Oxidoreductase"/>
</dbReference>
<name>A0A7X8SJZ8_9BACT</name>
<evidence type="ECO:0000313" key="2">
    <source>
        <dbReference type="EMBL" id="NLR91634.1"/>
    </source>
</evidence>
<dbReference type="InterPro" id="IPR023210">
    <property type="entry name" value="NADP_OxRdtase_dom"/>
</dbReference>
<dbReference type="SUPFAM" id="SSF51430">
    <property type="entry name" value="NAD(P)-linked oxidoreductase"/>
    <property type="match status" value="1"/>
</dbReference>